<proteinExistence type="predicted"/>
<dbReference type="OMA" id="ECREKED"/>
<feature type="compositionally biased region" description="Basic and acidic residues" evidence="1">
    <location>
        <begin position="82"/>
        <end position="97"/>
    </location>
</feature>
<dbReference type="AlphaFoldDB" id="A0A0E1S3L1"/>
<evidence type="ECO:0000313" key="3">
    <source>
        <dbReference type="EMBL" id="EAS33927.2"/>
    </source>
</evidence>
<keyword evidence="2" id="KW-0732">Signal</keyword>
<feature type="signal peptide" evidence="2">
    <location>
        <begin position="1"/>
        <end position="30"/>
    </location>
</feature>
<reference evidence="4" key="1">
    <citation type="journal article" date="2009" name="Genome Res.">
        <title>Comparative genomic analyses of the human fungal pathogens Coccidioides and their relatives.</title>
        <authorList>
            <person name="Sharpton T.J."/>
            <person name="Stajich J.E."/>
            <person name="Rounsley S.D."/>
            <person name="Gardner M.J."/>
            <person name="Wortman J.R."/>
            <person name="Jordar V.S."/>
            <person name="Maiti R."/>
            <person name="Kodira C.D."/>
            <person name="Neafsey D.E."/>
            <person name="Zeng Q."/>
            <person name="Hung C.-Y."/>
            <person name="McMahan C."/>
            <person name="Muszewska A."/>
            <person name="Grynberg M."/>
            <person name="Mandel M.A."/>
            <person name="Kellner E.M."/>
            <person name="Barker B.M."/>
            <person name="Galgiani J.N."/>
            <person name="Orbach M.J."/>
            <person name="Kirkland T.N."/>
            <person name="Cole G.T."/>
            <person name="Henn M.R."/>
            <person name="Birren B.W."/>
            <person name="Taylor J.W."/>
        </authorList>
    </citation>
    <scope>NUCLEOTIDE SEQUENCE [LARGE SCALE GENOMIC DNA]</scope>
    <source>
        <strain evidence="4">RS</strain>
    </source>
</reference>
<evidence type="ECO:0000313" key="4">
    <source>
        <dbReference type="Proteomes" id="UP000001261"/>
    </source>
</evidence>
<organism evidence="3 4">
    <name type="scientific">Coccidioides immitis (strain RS)</name>
    <name type="common">Valley fever fungus</name>
    <dbReference type="NCBI Taxonomy" id="246410"/>
    <lineage>
        <taxon>Eukaryota</taxon>
        <taxon>Fungi</taxon>
        <taxon>Dikarya</taxon>
        <taxon>Ascomycota</taxon>
        <taxon>Pezizomycotina</taxon>
        <taxon>Eurotiomycetes</taxon>
        <taxon>Eurotiomycetidae</taxon>
        <taxon>Onygenales</taxon>
        <taxon>Onygenaceae</taxon>
        <taxon>Coccidioides</taxon>
    </lineage>
</organism>
<dbReference type="GeneID" id="4564459"/>
<protein>
    <recommendedName>
        <fullName evidence="5">Secreted protein</fullName>
    </recommendedName>
</protein>
<feature type="compositionally biased region" description="Low complexity" evidence="1">
    <location>
        <begin position="106"/>
        <end position="119"/>
    </location>
</feature>
<sequence>MHTSGLVLNLVLKYLWLSLLVGYFARTCWDENPAPRKYKGCGHTVKEPAQPRVVWCPEASRSGSQCDVVKKSSKASSTTKRKCPECREKEDKKKDDEGTGAGGTGSSTIASGISIATPA</sequence>
<gene>
    <name evidence="3" type="ORF">CIMG_04951</name>
</gene>
<name>A0A0E1S3L1_COCIM</name>
<reference evidence="4" key="2">
    <citation type="journal article" date="2010" name="Genome Res.">
        <title>Population genomic sequencing of Coccidioides fungi reveals recent hybridization and transposon control.</title>
        <authorList>
            <person name="Neafsey D.E."/>
            <person name="Barker B.M."/>
            <person name="Sharpton T.J."/>
            <person name="Stajich J.E."/>
            <person name="Park D.J."/>
            <person name="Whiston E."/>
            <person name="Hung C.-Y."/>
            <person name="McMahan C."/>
            <person name="White J."/>
            <person name="Sykes S."/>
            <person name="Heiman D."/>
            <person name="Young S."/>
            <person name="Zeng Q."/>
            <person name="Abouelleil A."/>
            <person name="Aftuck L."/>
            <person name="Bessette D."/>
            <person name="Brown A."/>
            <person name="FitzGerald M."/>
            <person name="Lui A."/>
            <person name="Macdonald J.P."/>
            <person name="Priest M."/>
            <person name="Orbach M.J."/>
            <person name="Galgiani J.N."/>
            <person name="Kirkland T.N."/>
            <person name="Cole G.T."/>
            <person name="Birren B.W."/>
            <person name="Henn M.R."/>
            <person name="Taylor J.W."/>
            <person name="Rounsley S.D."/>
        </authorList>
    </citation>
    <scope>GENOME REANNOTATION</scope>
    <source>
        <strain evidence="4">RS</strain>
    </source>
</reference>
<evidence type="ECO:0000256" key="2">
    <source>
        <dbReference type="SAM" id="SignalP"/>
    </source>
</evidence>
<evidence type="ECO:0000256" key="1">
    <source>
        <dbReference type="SAM" id="MobiDB-lite"/>
    </source>
</evidence>
<dbReference type="InParanoid" id="A0A0E1S3L1"/>
<feature type="region of interest" description="Disordered" evidence="1">
    <location>
        <begin position="67"/>
        <end position="119"/>
    </location>
</feature>
<evidence type="ECO:0008006" key="5">
    <source>
        <dbReference type="Google" id="ProtNLM"/>
    </source>
</evidence>
<keyword evidence="4" id="KW-1185">Reference proteome</keyword>
<dbReference type="VEuPathDB" id="FungiDB:CIMG_04951"/>
<dbReference type="EMBL" id="GG704914">
    <property type="protein sequence ID" value="EAS33927.2"/>
    <property type="molecule type" value="Genomic_DNA"/>
</dbReference>
<accession>A0A0E1S3L1</accession>
<dbReference type="KEGG" id="cim:CIMG_04951"/>
<dbReference type="RefSeq" id="XP_001245510.2">
    <property type="nucleotide sequence ID" value="XM_001245509.2"/>
</dbReference>
<feature type="chain" id="PRO_5002385969" description="Secreted protein" evidence="2">
    <location>
        <begin position="31"/>
        <end position="119"/>
    </location>
</feature>
<dbReference type="Proteomes" id="UP000001261">
    <property type="component" value="Unassembled WGS sequence"/>
</dbReference>